<dbReference type="AlphaFoldDB" id="A0A8X6EYD5"/>
<dbReference type="InterPro" id="IPR023211">
    <property type="entry name" value="DNA_pol_palm_dom_sf"/>
</dbReference>
<evidence type="ECO:0000256" key="1">
    <source>
        <dbReference type="ARBA" id="ARBA00005755"/>
    </source>
</evidence>
<sequence>MKDLYEKTQKINKKILDAGYELFQTWECDFDNDKKIKKYIKKEWKREFVTPLNPRDAFYGGRCKSTTLKYEMKGEKGKYIDVCSLYPTVNFFDYYPIGHPDKIYNPKKFSTKWYGLIKCKVLPPRKLYHPVLPYKEEKLIFSLCKSCSETIKCE</sequence>
<dbReference type="Pfam" id="PF03175">
    <property type="entry name" value="DNA_pol_B_2"/>
    <property type="match status" value="1"/>
</dbReference>
<evidence type="ECO:0000256" key="7">
    <source>
        <dbReference type="ARBA" id="ARBA00023125"/>
    </source>
</evidence>
<accession>A0A8X6EYD5</accession>
<dbReference type="GO" id="GO:0006260">
    <property type="term" value="P:DNA replication"/>
    <property type="evidence" value="ECO:0007669"/>
    <property type="project" value="UniProtKB-KW"/>
</dbReference>
<reference evidence="10" key="1">
    <citation type="submission" date="2020-07" db="EMBL/GenBank/DDBJ databases">
        <title>Multicomponent nature underlies the extraordinary mechanical properties of spider dragline silk.</title>
        <authorList>
            <person name="Kono N."/>
            <person name="Nakamura H."/>
            <person name="Mori M."/>
            <person name="Yoshida Y."/>
            <person name="Ohtoshi R."/>
            <person name="Malay A.D."/>
            <person name="Moran D.A.P."/>
            <person name="Tomita M."/>
            <person name="Numata K."/>
            <person name="Arakawa K."/>
        </authorList>
    </citation>
    <scope>NUCLEOTIDE SEQUENCE</scope>
</reference>
<dbReference type="OrthoDB" id="6119432at2759"/>
<evidence type="ECO:0000256" key="4">
    <source>
        <dbReference type="ARBA" id="ARBA00022695"/>
    </source>
</evidence>
<dbReference type="PANTHER" id="PTHR33568:SF3">
    <property type="entry name" value="DNA-DIRECTED DNA POLYMERASE"/>
    <property type="match status" value="1"/>
</dbReference>
<evidence type="ECO:0000259" key="9">
    <source>
        <dbReference type="Pfam" id="PF03175"/>
    </source>
</evidence>
<evidence type="ECO:0000256" key="6">
    <source>
        <dbReference type="ARBA" id="ARBA00022932"/>
    </source>
</evidence>
<dbReference type="PANTHER" id="PTHR33568">
    <property type="entry name" value="DNA POLYMERASE"/>
    <property type="match status" value="1"/>
</dbReference>
<protein>
    <recommendedName>
        <fullName evidence="2">DNA-directed DNA polymerase</fullName>
        <ecNumber evidence="2">2.7.7.7</ecNumber>
    </recommendedName>
</protein>
<evidence type="ECO:0000256" key="3">
    <source>
        <dbReference type="ARBA" id="ARBA00022679"/>
    </source>
</evidence>
<proteinExistence type="inferred from homology"/>
<feature type="domain" description="DNA-directed DNA polymerase family B mitochondria/virus" evidence="9">
    <location>
        <begin position="55"/>
        <end position="142"/>
    </location>
</feature>
<evidence type="ECO:0000313" key="11">
    <source>
        <dbReference type="Proteomes" id="UP000887116"/>
    </source>
</evidence>
<keyword evidence="3" id="KW-0808">Transferase</keyword>
<evidence type="ECO:0000256" key="8">
    <source>
        <dbReference type="ARBA" id="ARBA00049244"/>
    </source>
</evidence>
<keyword evidence="6" id="KW-0239">DNA-directed DNA polymerase</keyword>
<dbReference type="SUPFAM" id="SSF56672">
    <property type="entry name" value="DNA/RNA polymerases"/>
    <property type="match status" value="1"/>
</dbReference>
<comment type="similarity">
    <text evidence="1">Belongs to the DNA polymerase type-B family.</text>
</comment>
<dbReference type="GO" id="GO:0000166">
    <property type="term" value="F:nucleotide binding"/>
    <property type="evidence" value="ECO:0007669"/>
    <property type="project" value="InterPro"/>
</dbReference>
<dbReference type="Gene3D" id="3.90.1600.10">
    <property type="entry name" value="Palm domain of DNA polymerase"/>
    <property type="match status" value="1"/>
</dbReference>
<keyword evidence="11" id="KW-1185">Reference proteome</keyword>
<dbReference type="Proteomes" id="UP000887116">
    <property type="component" value="Unassembled WGS sequence"/>
</dbReference>
<dbReference type="GO" id="GO:0003887">
    <property type="term" value="F:DNA-directed DNA polymerase activity"/>
    <property type="evidence" value="ECO:0007669"/>
    <property type="project" value="UniProtKB-KW"/>
</dbReference>
<keyword evidence="5" id="KW-0235">DNA replication</keyword>
<dbReference type="GO" id="GO:0003677">
    <property type="term" value="F:DNA binding"/>
    <property type="evidence" value="ECO:0007669"/>
    <property type="project" value="UniProtKB-KW"/>
</dbReference>
<gene>
    <name evidence="10" type="primary">AVEN_1930_1</name>
    <name evidence="10" type="ORF">TNCT_136721</name>
</gene>
<name>A0A8X6EYD5_TRICU</name>
<evidence type="ECO:0000256" key="2">
    <source>
        <dbReference type="ARBA" id="ARBA00012417"/>
    </source>
</evidence>
<keyword evidence="4" id="KW-0548">Nucleotidyltransferase</keyword>
<dbReference type="InterPro" id="IPR043502">
    <property type="entry name" value="DNA/RNA_pol_sf"/>
</dbReference>
<organism evidence="10 11">
    <name type="scientific">Trichonephila clavata</name>
    <name type="common">Joro spider</name>
    <name type="synonym">Nephila clavata</name>
    <dbReference type="NCBI Taxonomy" id="2740835"/>
    <lineage>
        <taxon>Eukaryota</taxon>
        <taxon>Metazoa</taxon>
        <taxon>Ecdysozoa</taxon>
        <taxon>Arthropoda</taxon>
        <taxon>Chelicerata</taxon>
        <taxon>Arachnida</taxon>
        <taxon>Araneae</taxon>
        <taxon>Araneomorphae</taxon>
        <taxon>Entelegynae</taxon>
        <taxon>Araneoidea</taxon>
        <taxon>Nephilidae</taxon>
        <taxon>Trichonephila</taxon>
    </lineage>
</organism>
<dbReference type="InterPro" id="IPR004868">
    <property type="entry name" value="DNA-dir_DNA_pol_B_mt/vir"/>
</dbReference>
<dbReference type="EC" id="2.7.7.7" evidence="2"/>
<keyword evidence="7" id="KW-0238">DNA-binding</keyword>
<evidence type="ECO:0000313" key="10">
    <source>
        <dbReference type="EMBL" id="GFQ65873.1"/>
    </source>
</evidence>
<evidence type="ECO:0000256" key="5">
    <source>
        <dbReference type="ARBA" id="ARBA00022705"/>
    </source>
</evidence>
<comment type="catalytic activity">
    <reaction evidence="8">
        <text>DNA(n) + a 2'-deoxyribonucleoside 5'-triphosphate = DNA(n+1) + diphosphate</text>
        <dbReference type="Rhea" id="RHEA:22508"/>
        <dbReference type="Rhea" id="RHEA-COMP:17339"/>
        <dbReference type="Rhea" id="RHEA-COMP:17340"/>
        <dbReference type="ChEBI" id="CHEBI:33019"/>
        <dbReference type="ChEBI" id="CHEBI:61560"/>
        <dbReference type="ChEBI" id="CHEBI:173112"/>
        <dbReference type="EC" id="2.7.7.7"/>
    </reaction>
</comment>
<comment type="caution">
    <text evidence="10">The sequence shown here is derived from an EMBL/GenBank/DDBJ whole genome shotgun (WGS) entry which is preliminary data.</text>
</comment>
<dbReference type="EMBL" id="BMAO01000302">
    <property type="protein sequence ID" value="GFQ65873.1"/>
    <property type="molecule type" value="Genomic_DNA"/>
</dbReference>